<accession>A0AAU9IC31</accession>
<keyword evidence="5" id="KW-0863">Zinc-finger</keyword>
<evidence type="ECO:0000256" key="7">
    <source>
        <dbReference type="ARBA" id="ARBA00022833"/>
    </source>
</evidence>
<evidence type="ECO:0000256" key="3">
    <source>
        <dbReference type="ARBA" id="ARBA00022692"/>
    </source>
</evidence>
<dbReference type="Proteomes" id="UP001162131">
    <property type="component" value="Unassembled WGS sequence"/>
</dbReference>
<evidence type="ECO:0000256" key="2">
    <source>
        <dbReference type="ARBA" id="ARBA00022679"/>
    </source>
</evidence>
<dbReference type="EMBL" id="CAJZBQ010000003">
    <property type="protein sequence ID" value="CAG9310986.1"/>
    <property type="molecule type" value="Genomic_DNA"/>
</dbReference>
<evidence type="ECO:0000256" key="9">
    <source>
        <dbReference type="ARBA" id="ARBA00023136"/>
    </source>
</evidence>
<evidence type="ECO:0000256" key="6">
    <source>
        <dbReference type="ARBA" id="ARBA00022786"/>
    </source>
</evidence>
<feature type="transmembrane region" description="Helical" evidence="10">
    <location>
        <begin position="133"/>
        <end position="153"/>
    </location>
</feature>
<evidence type="ECO:0000313" key="12">
    <source>
        <dbReference type="EMBL" id="CAG9310986.1"/>
    </source>
</evidence>
<keyword evidence="8 10" id="KW-1133">Transmembrane helix</keyword>
<dbReference type="PANTHER" id="PTHR46065:SF3">
    <property type="entry name" value="FI20425P1"/>
    <property type="match status" value="1"/>
</dbReference>
<name>A0AAU9IC31_9CILI</name>
<feature type="domain" description="RING-CH-type" evidence="11">
    <location>
        <begin position="47"/>
        <end position="112"/>
    </location>
</feature>
<protein>
    <recommendedName>
        <fullName evidence="11">RING-CH-type domain-containing protein</fullName>
    </recommendedName>
</protein>
<evidence type="ECO:0000259" key="11">
    <source>
        <dbReference type="PROSITE" id="PS51292"/>
    </source>
</evidence>
<evidence type="ECO:0000256" key="8">
    <source>
        <dbReference type="ARBA" id="ARBA00022989"/>
    </source>
</evidence>
<dbReference type="GO" id="GO:0016740">
    <property type="term" value="F:transferase activity"/>
    <property type="evidence" value="ECO:0007669"/>
    <property type="project" value="UniProtKB-KW"/>
</dbReference>
<evidence type="ECO:0000256" key="1">
    <source>
        <dbReference type="ARBA" id="ARBA00004141"/>
    </source>
</evidence>
<keyword evidence="7" id="KW-0862">Zinc</keyword>
<dbReference type="PANTHER" id="PTHR46065">
    <property type="entry name" value="E3 UBIQUITIN-PROTEIN LIGASE MARCH 2/3 FAMILY MEMBER"/>
    <property type="match status" value="1"/>
</dbReference>
<evidence type="ECO:0000256" key="10">
    <source>
        <dbReference type="SAM" id="Phobius"/>
    </source>
</evidence>
<keyword evidence="13" id="KW-1185">Reference proteome</keyword>
<sequence length="352" mass="39684">MLRSGEDLEEVRQISTQEIKRIPKMNKIVPINDSEAAPKEAESQPRIEDHEEKLCRICMEPGRGSRNLISPCRCSGSVKYIHEICLKTWLVSQTEDIAEAKCELCKEKFDMEFKIEKVCVPTEYCRQGAIQCLFVPLLLIVMGMLFIVAYLLSDKYLSNADTQEKGYIIALIVTCGISGFVILVLILNSLRETCTTSKLTEWVILSKNFENEPAQASEKDEKSRDETLLDRTVQIQVAAIGDSNEKDEDDLLERSIQMRPVIMVVPKNLKIGNKKVKTPILDPPMVPVFKYGRLKAFTPKYMTPTGSISPMMSLNLNGASNTDPFHFKEPGSPQYHMVSSKAPFLNSIEISI</sequence>
<keyword evidence="2" id="KW-0808">Transferase</keyword>
<organism evidence="12 13">
    <name type="scientific">Blepharisma stoltei</name>
    <dbReference type="NCBI Taxonomy" id="1481888"/>
    <lineage>
        <taxon>Eukaryota</taxon>
        <taxon>Sar</taxon>
        <taxon>Alveolata</taxon>
        <taxon>Ciliophora</taxon>
        <taxon>Postciliodesmatophora</taxon>
        <taxon>Heterotrichea</taxon>
        <taxon>Heterotrichida</taxon>
        <taxon>Blepharismidae</taxon>
        <taxon>Blepharisma</taxon>
    </lineage>
</organism>
<keyword evidence="3 10" id="KW-0812">Transmembrane</keyword>
<comment type="caution">
    <text evidence="12">The sequence shown here is derived from an EMBL/GenBank/DDBJ whole genome shotgun (WGS) entry which is preliminary data.</text>
</comment>
<dbReference type="SUPFAM" id="SSF57850">
    <property type="entry name" value="RING/U-box"/>
    <property type="match status" value="1"/>
</dbReference>
<dbReference type="GO" id="GO:0016020">
    <property type="term" value="C:membrane"/>
    <property type="evidence" value="ECO:0007669"/>
    <property type="project" value="UniProtKB-SubCell"/>
</dbReference>
<evidence type="ECO:0000256" key="4">
    <source>
        <dbReference type="ARBA" id="ARBA00022723"/>
    </source>
</evidence>
<comment type="subcellular location">
    <subcellularLocation>
        <location evidence="1">Membrane</location>
        <topology evidence="1">Multi-pass membrane protein</topology>
    </subcellularLocation>
</comment>
<gene>
    <name evidence="12" type="ORF">BSTOLATCC_MIC2696</name>
</gene>
<feature type="transmembrane region" description="Helical" evidence="10">
    <location>
        <begin position="165"/>
        <end position="187"/>
    </location>
</feature>
<dbReference type="Gene3D" id="3.30.40.10">
    <property type="entry name" value="Zinc/RING finger domain, C3HC4 (zinc finger)"/>
    <property type="match status" value="1"/>
</dbReference>
<evidence type="ECO:0000256" key="5">
    <source>
        <dbReference type="ARBA" id="ARBA00022771"/>
    </source>
</evidence>
<keyword evidence="9 10" id="KW-0472">Membrane</keyword>
<keyword evidence="6" id="KW-0833">Ubl conjugation pathway</keyword>
<proteinExistence type="predicted"/>
<dbReference type="GO" id="GO:0008270">
    <property type="term" value="F:zinc ion binding"/>
    <property type="evidence" value="ECO:0007669"/>
    <property type="project" value="UniProtKB-KW"/>
</dbReference>
<reference evidence="12" key="1">
    <citation type="submission" date="2021-09" db="EMBL/GenBank/DDBJ databases">
        <authorList>
            <consortium name="AG Swart"/>
            <person name="Singh M."/>
            <person name="Singh A."/>
            <person name="Seah K."/>
            <person name="Emmerich C."/>
        </authorList>
    </citation>
    <scope>NUCLEOTIDE SEQUENCE</scope>
    <source>
        <strain evidence="12">ATCC30299</strain>
    </source>
</reference>
<dbReference type="SMART" id="SM00744">
    <property type="entry name" value="RINGv"/>
    <property type="match status" value="1"/>
</dbReference>
<dbReference type="InterPro" id="IPR013083">
    <property type="entry name" value="Znf_RING/FYVE/PHD"/>
</dbReference>
<dbReference type="CDD" id="cd16495">
    <property type="entry name" value="RING_CH-C4HC3_MARCH"/>
    <property type="match status" value="1"/>
</dbReference>
<dbReference type="PROSITE" id="PS51292">
    <property type="entry name" value="ZF_RING_CH"/>
    <property type="match status" value="1"/>
</dbReference>
<evidence type="ECO:0000313" key="13">
    <source>
        <dbReference type="Proteomes" id="UP001162131"/>
    </source>
</evidence>
<dbReference type="AlphaFoldDB" id="A0AAU9IC31"/>
<keyword evidence="4" id="KW-0479">Metal-binding</keyword>
<dbReference type="Pfam" id="PF12906">
    <property type="entry name" value="RINGv"/>
    <property type="match status" value="1"/>
</dbReference>
<dbReference type="InterPro" id="IPR011016">
    <property type="entry name" value="Znf_RING-CH"/>
</dbReference>